<sequence>MFSLKFLYDCTDIGFSSYGDYWRNMRKVCVLELLSTKMVKSFASIRQEEISNLISSLRSNTPDSLINLFNKIFGLQML</sequence>
<dbReference type="PANTHER" id="PTHR47955:SF9">
    <property type="entry name" value="PREMNASPIRODIENE OXYGENASE-LIKE"/>
    <property type="match status" value="1"/>
</dbReference>
<evidence type="ECO:0000256" key="6">
    <source>
        <dbReference type="ARBA" id="ARBA00022989"/>
    </source>
</evidence>
<keyword evidence="3" id="KW-0349">Heme</keyword>
<comment type="caution">
    <text evidence="11">The sequence shown here is derived from an EMBL/GenBank/DDBJ whole genome shotgun (WGS) entry which is preliminary data.</text>
</comment>
<keyword evidence="7" id="KW-0560">Oxidoreductase</keyword>
<dbReference type="SUPFAM" id="SSF48264">
    <property type="entry name" value="Cytochrome P450"/>
    <property type="match status" value="1"/>
</dbReference>
<evidence type="ECO:0000256" key="3">
    <source>
        <dbReference type="ARBA" id="ARBA00022617"/>
    </source>
</evidence>
<evidence type="ECO:0008006" key="13">
    <source>
        <dbReference type="Google" id="ProtNLM"/>
    </source>
</evidence>
<evidence type="ECO:0000256" key="8">
    <source>
        <dbReference type="ARBA" id="ARBA00023004"/>
    </source>
</evidence>
<keyword evidence="4" id="KW-0812">Transmembrane</keyword>
<dbReference type="AlphaFoldDB" id="A0A9J5ZHB5"/>
<evidence type="ECO:0000256" key="5">
    <source>
        <dbReference type="ARBA" id="ARBA00022723"/>
    </source>
</evidence>
<name>A0A9J5ZHB5_SOLCO</name>
<keyword evidence="12" id="KW-1185">Reference proteome</keyword>
<gene>
    <name evidence="11" type="ORF">H5410_023355</name>
</gene>
<proteinExistence type="inferred from homology"/>
<evidence type="ECO:0000313" key="12">
    <source>
        <dbReference type="Proteomes" id="UP000824120"/>
    </source>
</evidence>
<evidence type="ECO:0000256" key="7">
    <source>
        <dbReference type="ARBA" id="ARBA00023002"/>
    </source>
</evidence>
<accession>A0A9J5ZHB5</accession>
<organism evidence="11 12">
    <name type="scientific">Solanum commersonii</name>
    <name type="common">Commerson's wild potato</name>
    <name type="synonym">Commerson's nightshade</name>
    <dbReference type="NCBI Taxonomy" id="4109"/>
    <lineage>
        <taxon>Eukaryota</taxon>
        <taxon>Viridiplantae</taxon>
        <taxon>Streptophyta</taxon>
        <taxon>Embryophyta</taxon>
        <taxon>Tracheophyta</taxon>
        <taxon>Spermatophyta</taxon>
        <taxon>Magnoliopsida</taxon>
        <taxon>eudicotyledons</taxon>
        <taxon>Gunneridae</taxon>
        <taxon>Pentapetalae</taxon>
        <taxon>asterids</taxon>
        <taxon>lamiids</taxon>
        <taxon>Solanales</taxon>
        <taxon>Solanaceae</taxon>
        <taxon>Solanoideae</taxon>
        <taxon>Solaneae</taxon>
        <taxon>Solanum</taxon>
    </lineage>
</organism>
<protein>
    <recommendedName>
        <fullName evidence="13">Cytochrome P450</fullName>
    </recommendedName>
</protein>
<dbReference type="GO" id="GO:0020037">
    <property type="term" value="F:heme binding"/>
    <property type="evidence" value="ECO:0007669"/>
    <property type="project" value="InterPro"/>
</dbReference>
<evidence type="ECO:0000256" key="1">
    <source>
        <dbReference type="ARBA" id="ARBA00004370"/>
    </source>
</evidence>
<dbReference type="PANTHER" id="PTHR47955">
    <property type="entry name" value="CYTOCHROME P450 FAMILY 71 PROTEIN"/>
    <property type="match status" value="1"/>
</dbReference>
<dbReference type="GO" id="GO:0016705">
    <property type="term" value="F:oxidoreductase activity, acting on paired donors, with incorporation or reduction of molecular oxygen"/>
    <property type="evidence" value="ECO:0007669"/>
    <property type="project" value="InterPro"/>
</dbReference>
<keyword evidence="10" id="KW-0472">Membrane</keyword>
<dbReference type="GO" id="GO:0004497">
    <property type="term" value="F:monooxygenase activity"/>
    <property type="evidence" value="ECO:0007669"/>
    <property type="project" value="UniProtKB-KW"/>
</dbReference>
<dbReference type="InterPro" id="IPR036396">
    <property type="entry name" value="Cyt_P450_sf"/>
</dbReference>
<comment type="similarity">
    <text evidence="2">Belongs to the cytochrome P450 family.</text>
</comment>
<dbReference type="EMBL" id="JACXVP010000004">
    <property type="protein sequence ID" value="KAG5612074.1"/>
    <property type="molecule type" value="Genomic_DNA"/>
</dbReference>
<dbReference type="OrthoDB" id="2789670at2759"/>
<keyword evidence="8" id="KW-0408">Iron</keyword>
<dbReference type="Gene3D" id="1.20.930.50">
    <property type="match status" value="1"/>
</dbReference>
<evidence type="ECO:0000256" key="10">
    <source>
        <dbReference type="ARBA" id="ARBA00023136"/>
    </source>
</evidence>
<keyword evidence="6" id="KW-1133">Transmembrane helix</keyword>
<reference evidence="11 12" key="1">
    <citation type="submission" date="2020-09" db="EMBL/GenBank/DDBJ databases">
        <title>De no assembly of potato wild relative species, Solanum commersonii.</title>
        <authorList>
            <person name="Cho K."/>
        </authorList>
    </citation>
    <scope>NUCLEOTIDE SEQUENCE [LARGE SCALE GENOMIC DNA]</scope>
    <source>
        <strain evidence="11">LZ3.2</strain>
        <tissue evidence="11">Leaf</tissue>
    </source>
</reference>
<evidence type="ECO:0000256" key="2">
    <source>
        <dbReference type="ARBA" id="ARBA00010617"/>
    </source>
</evidence>
<dbReference type="GO" id="GO:0016020">
    <property type="term" value="C:membrane"/>
    <property type="evidence" value="ECO:0007669"/>
    <property type="project" value="UniProtKB-SubCell"/>
</dbReference>
<evidence type="ECO:0000256" key="9">
    <source>
        <dbReference type="ARBA" id="ARBA00023033"/>
    </source>
</evidence>
<keyword evidence="9" id="KW-0503">Monooxygenase</keyword>
<evidence type="ECO:0000256" key="4">
    <source>
        <dbReference type="ARBA" id="ARBA00022692"/>
    </source>
</evidence>
<evidence type="ECO:0000313" key="11">
    <source>
        <dbReference type="EMBL" id="KAG5612074.1"/>
    </source>
</evidence>
<dbReference type="GO" id="GO:0005506">
    <property type="term" value="F:iron ion binding"/>
    <property type="evidence" value="ECO:0007669"/>
    <property type="project" value="InterPro"/>
</dbReference>
<keyword evidence="5" id="KW-0479">Metal-binding</keyword>
<comment type="subcellular location">
    <subcellularLocation>
        <location evidence="1">Membrane</location>
    </subcellularLocation>
</comment>
<dbReference type="Proteomes" id="UP000824120">
    <property type="component" value="Chromosome 4"/>
</dbReference>